<organism evidence="7 8">
    <name type="scientific">Eilatimonas milleporae</name>
    <dbReference type="NCBI Taxonomy" id="911205"/>
    <lineage>
        <taxon>Bacteria</taxon>
        <taxon>Pseudomonadati</taxon>
        <taxon>Pseudomonadota</taxon>
        <taxon>Alphaproteobacteria</taxon>
        <taxon>Kordiimonadales</taxon>
        <taxon>Kordiimonadaceae</taxon>
        <taxon>Eilatimonas</taxon>
    </lineage>
</organism>
<dbReference type="CDD" id="cd05301">
    <property type="entry name" value="GDH"/>
    <property type="match status" value="1"/>
</dbReference>
<keyword evidence="8" id="KW-1185">Reference proteome</keyword>
<dbReference type="GO" id="GO:0005829">
    <property type="term" value="C:cytosol"/>
    <property type="evidence" value="ECO:0007669"/>
    <property type="project" value="TreeGrafter"/>
</dbReference>
<dbReference type="InterPro" id="IPR029752">
    <property type="entry name" value="D-isomer_DH_CS1"/>
</dbReference>
<dbReference type="RefSeq" id="WP_121939821.1">
    <property type="nucleotide sequence ID" value="NZ_REFR01000014.1"/>
</dbReference>
<dbReference type="InterPro" id="IPR036291">
    <property type="entry name" value="NAD(P)-bd_dom_sf"/>
</dbReference>
<dbReference type="OrthoDB" id="9793626at2"/>
<protein>
    <submittedName>
        <fullName evidence="7">Glyoxylate reductase</fullName>
    </submittedName>
</protein>
<keyword evidence="3" id="KW-0520">NAD</keyword>
<dbReference type="GO" id="GO:0051287">
    <property type="term" value="F:NAD binding"/>
    <property type="evidence" value="ECO:0007669"/>
    <property type="project" value="InterPro"/>
</dbReference>
<dbReference type="InterPro" id="IPR006139">
    <property type="entry name" value="D-isomer_2_OHA_DH_cat_dom"/>
</dbReference>
<evidence type="ECO:0000256" key="1">
    <source>
        <dbReference type="ARBA" id="ARBA00005854"/>
    </source>
</evidence>
<dbReference type="GO" id="GO:0030267">
    <property type="term" value="F:glyoxylate reductase (NADPH) activity"/>
    <property type="evidence" value="ECO:0007669"/>
    <property type="project" value="TreeGrafter"/>
</dbReference>
<comment type="caution">
    <text evidence="7">The sequence shown here is derived from an EMBL/GenBank/DDBJ whole genome shotgun (WGS) entry which is preliminary data.</text>
</comment>
<comment type="similarity">
    <text evidence="1 4">Belongs to the D-isomer specific 2-hydroxyacid dehydrogenase family.</text>
</comment>
<feature type="domain" description="D-isomer specific 2-hydroxyacid dehydrogenase NAD-binding" evidence="6">
    <location>
        <begin position="118"/>
        <end position="297"/>
    </location>
</feature>
<evidence type="ECO:0000256" key="3">
    <source>
        <dbReference type="ARBA" id="ARBA00023027"/>
    </source>
</evidence>
<dbReference type="AlphaFoldDB" id="A0A3M0C2E0"/>
<evidence type="ECO:0000259" key="6">
    <source>
        <dbReference type="Pfam" id="PF02826"/>
    </source>
</evidence>
<keyword evidence="2 4" id="KW-0560">Oxidoreductase</keyword>
<dbReference type="InterPro" id="IPR050223">
    <property type="entry name" value="D-isomer_2-hydroxyacid_DH"/>
</dbReference>
<feature type="domain" description="D-isomer specific 2-hydroxyacid dehydrogenase catalytic" evidence="5">
    <location>
        <begin position="34"/>
        <end position="328"/>
    </location>
</feature>
<dbReference type="InterPro" id="IPR006140">
    <property type="entry name" value="D-isomer_DH_NAD-bd"/>
</dbReference>
<dbReference type="Proteomes" id="UP000271227">
    <property type="component" value="Unassembled WGS sequence"/>
</dbReference>
<dbReference type="SUPFAM" id="SSF51735">
    <property type="entry name" value="NAD(P)-binding Rossmann-fold domains"/>
    <property type="match status" value="1"/>
</dbReference>
<proteinExistence type="inferred from homology"/>
<dbReference type="FunCoup" id="A0A3M0C2E0">
    <property type="interactions" value="372"/>
</dbReference>
<dbReference type="FunFam" id="3.40.50.720:FF:000203">
    <property type="entry name" value="D-3-phosphoglycerate dehydrogenase (SerA)"/>
    <property type="match status" value="1"/>
</dbReference>
<evidence type="ECO:0000256" key="2">
    <source>
        <dbReference type="ARBA" id="ARBA00023002"/>
    </source>
</evidence>
<dbReference type="GO" id="GO:0016618">
    <property type="term" value="F:hydroxypyruvate reductase [NAD(P)H] activity"/>
    <property type="evidence" value="ECO:0007669"/>
    <property type="project" value="TreeGrafter"/>
</dbReference>
<reference evidence="7 8" key="1">
    <citation type="submission" date="2018-10" db="EMBL/GenBank/DDBJ databases">
        <title>Genomic Encyclopedia of Archaeal and Bacterial Type Strains, Phase II (KMG-II): from individual species to whole genera.</title>
        <authorList>
            <person name="Goeker M."/>
        </authorList>
    </citation>
    <scope>NUCLEOTIDE SEQUENCE [LARGE SCALE GENOMIC DNA]</scope>
    <source>
        <strain evidence="7 8">DSM 25217</strain>
    </source>
</reference>
<dbReference type="Pfam" id="PF00389">
    <property type="entry name" value="2-Hacid_dh"/>
    <property type="match status" value="1"/>
</dbReference>
<dbReference type="EMBL" id="REFR01000014">
    <property type="protein sequence ID" value="RMB02827.1"/>
    <property type="molecule type" value="Genomic_DNA"/>
</dbReference>
<accession>A0A3M0C2E0</accession>
<dbReference type="PANTHER" id="PTHR10996:SF283">
    <property type="entry name" value="GLYOXYLATE_HYDROXYPYRUVATE REDUCTASE B"/>
    <property type="match status" value="1"/>
</dbReference>
<dbReference type="InParanoid" id="A0A3M0C2E0"/>
<name>A0A3M0C2E0_9PROT</name>
<dbReference type="PROSITE" id="PS00065">
    <property type="entry name" value="D_2_HYDROXYACID_DH_1"/>
    <property type="match status" value="1"/>
</dbReference>
<gene>
    <name evidence="7" type="ORF">BXY39_3179</name>
</gene>
<evidence type="ECO:0000313" key="8">
    <source>
        <dbReference type="Proteomes" id="UP000271227"/>
    </source>
</evidence>
<dbReference type="PANTHER" id="PTHR10996">
    <property type="entry name" value="2-HYDROXYACID DEHYDROGENASE-RELATED"/>
    <property type="match status" value="1"/>
</dbReference>
<sequence length="331" mass="35967">MAEAAPLSKRPRVVVTRKLPDGVETRMAELFDVSLNLSDTPFSPQQLKEAVAEADVLVPTVTDTIDSDIVAAAGPNLKLIANFGAGVDHIDLAAANAAGLTVTNTPGVLTEDTADLAMALLLSVPRRLFEGEKILRSGDWTGWTPTFLMGHRIAGKRLGIIGMGRIGRAIARRARAFNLSIHYHKRTRLRPEVEAGLEATYWADLDEMLGRMDYVSVNCPLTEATHHLLDRQRLTRLPPHAVLINTARGEIIDEEALADLLEVGRIAGAGLDVFEEEPQINPKLLALDNVVLLPHMGSATVEARVAMGEKVLINIRALVDGHRPPDRVLPI</sequence>
<dbReference type="SUPFAM" id="SSF52283">
    <property type="entry name" value="Formate/glycerate dehydrogenase catalytic domain-like"/>
    <property type="match status" value="1"/>
</dbReference>
<evidence type="ECO:0000313" key="7">
    <source>
        <dbReference type="EMBL" id="RMB02827.1"/>
    </source>
</evidence>
<evidence type="ECO:0000256" key="4">
    <source>
        <dbReference type="RuleBase" id="RU003719"/>
    </source>
</evidence>
<dbReference type="Pfam" id="PF02826">
    <property type="entry name" value="2-Hacid_dh_C"/>
    <property type="match status" value="1"/>
</dbReference>
<evidence type="ECO:0000259" key="5">
    <source>
        <dbReference type="Pfam" id="PF00389"/>
    </source>
</evidence>
<dbReference type="Gene3D" id="3.40.50.720">
    <property type="entry name" value="NAD(P)-binding Rossmann-like Domain"/>
    <property type="match status" value="2"/>
</dbReference>